<sequence length="132" mass="14233">MADNGPPESWLFHAIESAGVPAFPTTPPELQAAPFVVFSRDSTDWDLDFADGTTGAVVSQFSVEVFTDGYLDGKTLATAVRAAVGNFSGVAYGATIDRVQVVDERDGPPVLLNGRNTPTYVVEQSYQIFWNE</sequence>
<dbReference type="EMBL" id="LR797064">
    <property type="protein sequence ID" value="CAB4184540.1"/>
    <property type="molecule type" value="Genomic_DNA"/>
</dbReference>
<organism evidence="1">
    <name type="scientific">uncultured Caudovirales phage</name>
    <dbReference type="NCBI Taxonomy" id="2100421"/>
    <lineage>
        <taxon>Viruses</taxon>
        <taxon>Duplodnaviria</taxon>
        <taxon>Heunggongvirae</taxon>
        <taxon>Uroviricota</taxon>
        <taxon>Caudoviricetes</taxon>
        <taxon>Peduoviridae</taxon>
        <taxon>Maltschvirus</taxon>
        <taxon>Maltschvirus maltsch</taxon>
    </lineage>
</organism>
<proteinExistence type="predicted"/>
<name>A0A6J5QIK6_9CAUD</name>
<accession>A0A6J5QIK6</accession>
<reference evidence="1" key="1">
    <citation type="submission" date="2020-05" db="EMBL/GenBank/DDBJ databases">
        <authorList>
            <person name="Chiriac C."/>
            <person name="Salcher M."/>
            <person name="Ghai R."/>
            <person name="Kavagutti S V."/>
        </authorList>
    </citation>
    <scope>NUCLEOTIDE SEQUENCE</scope>
</reference>
<gene>
    <name evidence="1" type="ORF">UFOVP1124_17</name>
</gene>
<protein>
    <submittedName>
        <fullName evidence="1">Tail completion protein</fullName>
    </submittedName>
</protein>
<evidence type="ECO:0000313" key="1">
    <source>
        <dbReference type="EMBL" id="CAB4184540.1"/>
    </source>
</evidence>